<feature type="domain" description="SAM-dependent MTase RsmB/NOP-type" evidence="15">
    <location>
        <begin position="168"/>
        <end position="438"/>
    </location>
</feature>
<evidence type="ECO:0000256" key="2">
    <source>
        <dbReference type="ARBA" id="ARBA00004496"/>
    </source>
</evidence>
<evidence type="ECO:0000259" key="15">
    <source>
        <dbReference type="PROSITE" id="PS51686"/>
    </source>
</evidence>
<dbReference type="FunFam" id="3.30.70.1170:FF:000003">
    <property type="entry name" value="16S rRNA (Cytosine(967)-C(5))-methyltransferase RsmB"/>
    <property type="match status" value="1"/>
</dbReference>
<dbReference type="InterPro" id="IPR018314">
    <property type="entry name" value="RsmB/NOL1/NOP2-like_CS"/>
</dbReference>
<evidence type="ECO:0000256" key="3">
    <source>
        <dbReference type="ARBA" id="ARBA00007494"/>
    </source>
</evidence>
<dbReference type="PANTHER" id="PTHR22807">
    <property type="entry name" value="NOP2 YEAST -RELATED NOL1/NOP2/FMU SUN DOMAIN-CONTAINING"/>
    <property type="match status" value="1"/>
</dbReference>
<dbReference type="Pfam" id="PF22458">
    <property type="entry name" value="RsmF-B_ferredox"/>
    <property type="match status" value="1"/>
</dbReference>
<comment type="similarity">
    <text evidence="3 14">Belongs to the class I-like SAM-binding methyltransferase superfamily. RsmB/NOP family.</text>
</comment>
<feature type="binding site" evidence="14">
    <location>
        <begin position="257"/>
        <end position="263"/>
    </location>
    <ligand>
        <name>S-adenosyl-L-methionine</name>
        <dbReference type="ChEBI" id="CHEBI:59789"/>
    </ligand>
</feature>
<evidence type="ECO:0000256" key="7">
    <source>
        <dbReference type="ARBA" id="ARBA00022603"/>
    </source>
</evidence>
<dbReference type="FunFam" id="1.10.940.10:FF:000006">
    <property type="entry name" value="16S rRNA (Cytosine(967)-C(5))-methyltransferase RsmB"/>
    <property type="match status" value="1"/>
</dbReference>
<keyword evidence="5" id="KW-0963">Cytoplasm</keyword>
<evidence type="ECO:0000256" key="6">
    <source>
        <dbReference type="ARBA" id="ARBA00022552"/>
    </source>
</evidence>
<dbReference type="PROSITE" id="PS51686">
    <property type="entry name" value="SAM_MT_RSMB_NOP"/>
    <property type="match status" value="1"/>
</dbReference>
<dbReference type="OrthoDB" id="9810297at2"/>
<dbReference type="Gene3D" id="3.30.70.1170">
    <property type="entry name" value="Sun protein, domain 3"/>
    <property type="match status" value="1"/>
</dbReference>
<dbReference type="InterPro" id="IPR054728">
    <property type="entry name" value="RsmB-like_ferredoxin"/>
</dbReference>
<name>A0A177KKR5_9BACI</name>
<dbReference type="GO" id="GO:0008649">
    <property type="term" value="F:rRNA methyltransferase activity"/>
    <property type="evidence" value="ECO:0007669"/>
    <property type="project" value="InterPro"/>
</dbReference>
<feature type="active site" description="Nucleophile" evidence="14">
    <location>
        <position position="380"/>
    </location>
</feature>
<dbReference type="GO" id="GO:0005737">
    <property type="term" value="C:cytoplasm"/>
    <property type="evidence" value="ECO:0007669"/>
    <property type="project" value="UniProtKB-SubCell"/>
</dbReference>
<dbReference type="InterPro" id="IPR023267">
    <property type="entry name" value="RCMT"/>
</dbReference>
<comment type="function">
    <text evidence="1">Specifically methylates the cytosine at position 967 (m5C967) of 16S rRNA.</text>
</comment>
<dbReference type="Gene3D" id="1.10.940.10">
    <property type="entry name" value="NusB-like"/>
    <property type="match status" value="1"/>
</dbReference>
<comment type="subcellular location">
    <subcellularLocation>
        <location evidence="2">Cytoplasm</location>
    </subcellularLocation>
</comment>
<dbReference type="GO" id="GO:0003723">
    <property type="term" value="F:RNA binding"/>
    <property type="evidence" value="ECO:0007669"/>
    <property type="project" value="UniProtKB-UniRule"/>
</dbReference>
<gene>
    <name evidence="16" type="ORF">AWH48_10590</name>
</gene>
<evidence type="ECO:0000256" key="5">
    <source>
        <dbReference type="ARBA" id="ARBA00022490"/>
    </source>
</evidence>
<evidence type="ECO:0000256" key="8">
    <source>
        <dbReference type="ARBA" id="ARBA00022679"/>
    </source>
</evidence>
<evidence type="ECO:0000256" key="12">
    <source>
        <dbReference type="ARBA" id="ARBA00031088"/>
    </source>
</evidence>
<organism evidence="16 17">
    <name type="scientific">Domibacillus aminovorans</name>
    <dbReference type="NCBI Taxonomy" id="29332"/>
    <lineage>
        <taxon>Bacteria</taxon>
        <taxon>Bacillati</taxon>
        <taxon>Bacillota</taxon>
        <taxon>Bacilli</taxon>
        <taxon>Bacillales</taxon>
        <taxon>Bacillaceae</taxon>
        <taxon>Domibacillus</taxon>
    </lineage>
</organism>
<keyword evidence="8 14" id="KW-0808">Transferase</keyword>
<dbReference type="InterPro" id="IPR004573">
    <property type="entry name" value="rRNA_ssu_MeTfrase_B"/>
</dbReference>
<evidence type="ECO:0000256" key="1">
    <source>
        <dbReference type="ARBA" id="ARBA00002724"/>
    </source>
</evidence>
<dbReference type="EMBL" id="LQWZ01000035">
    <property type="protein sequence ID" value="OAH53717.1"/>
    <property type="molecule type" value="Genomic_DNA"/>
</dbReference>
<reference evidence="16 17" key="1">
    <citation type="submission" date="2016-01" db="EMBL/GenBank/DDBJ databases">
        <title>Investigation of taxonomic status of Bacillus aminovorans.</title>
        <authorList>
            <person name="Verma A."/>
            <person name="Pal Y."/>
            <person name="Krishnamurthi S."/>
        </authorList>
    </citation>
    <scope>NUCLEOTIDE SEQUENCE [LARGE SCALE GENOMIC DNA]</scope>
    <source>
        <strain evidence="16 17">DSM 4337</strain>
    </source>
</reference>
<protein>
    <recommendedName>
        <fullName evidence="4">16S rRNA (cytosine(967)-C(5))-methyltransferase</fullName>
        <ecNumber evidence="4">2.1.1.176</ecNumber>
    </recommendedName>
    <alternativeName>
        <fullName evidence="11">16S rRNA m5C967 methyltransferase</fullName>
    </alternativeName>
    <alternativeName>
        <fullName evidence="12">rRNA (cytosine-C(5)-)-methyltransferase RsmB</fullName>
    </alternativeName>
</protein>
<dbReference type="SUPFAM" id="SSF53335">
    <property type="entry name" value="S-adenosyl-L-methionine-dependent methyltransferases"/>
    <property type="match status" value="1"/>
</dbReference>
<evidence type="ECO:0000256" key="14">
    <source>
        <dbReference type="PROSITE-ProRule" id="PRU01023"/>
    </source>
</evidence>
<dbReference type="AlphaFoldDB" id="A0A177KKR5"/>
<accession>A0A177KKR5</accession>
<dbReference type="CDD" id="cd02440">
    <property type="entry name" value="AdoMet_MTases"/>
    <property type="match status" value="1"/>
</dbReference>
<dbReference type="Proteomes" id="UP000077271">
    <property type="component" value="Unassembled WGS sequence"/>
</dbReference>
<evidence type="ECO:0000256" key="9">
    <source>
        <dbReference type="ARBA" id="ARBA00022691"/>
    </source>
</evidence>
<dbReference type="EC" id="2.1.1.176" evidence="4"/>
<dbReference type="GO" id="GO:0006355">
    <property type="term" value="P:regulation of DNA-templated transcription"/>
    <property type="evidence" value="ECO:0007669"/>
    <property type="project" value="InterPro"/>
</dbReference>
<comment type="caution">
    <text evidence="16">The sequence shown here is derived from an EMBL/GenBank/DDBJ whole genome shotgun (WGS) entry which is preliminary data.</text>
</comment>
<keyword evidence="6" id="KW-0698">rRNA processing</keyword>
<evidence type="ECO:0000313" key="17">
    <source>
        <dbReference type="Proteomes" id="UP000077271"/>
    </source>
</evidence>
<dbReference type="PROSITE" id="PS01153">
    <property type="entry name" value="NOL1_NOP2_SUN"/>
    <property type="match status" value="1"/>
</dbReference>
<evidence type="ECO:0000256" key="4">
    <source>
        <dbReference type="ARBA" id="ARBA00012140"/>
    </source>
</evidence>
<dbReference type="InterPro" id="IPR035926">
    <property type="entry name" value="NusB-like_sf"/>
</dbReference>
<dbReference type="Pfam" id="PF01029">
    <property type="entry name" value="NusB"/>
    <property type="match status" value="1"/>
</dbReference>
<keyword evidence="10 14" id="KW-0694">RNA-binding</keyword>
<dbReference type="FunFam" id="3.40.50.150:FF:000022">
    <property type="entry name" value="Ribosomal RNA small subunit methyltransferase B"/>
    <property type="match status" value="1"/>
</dbReference>
<dbReference type="NCBIfam" id="TIGR00563">
    <property type="entry name" value="rsmB"/>
    <property type="match status" value="1"/>
</dbReference>
<keyword evidence="9 14" id="KW-0949">S-adenosyl-L-methionine</keyword>
<evidence type="ECO:0000256" key="13">
    <source>
        <dbReference type="ARBA" id="ARBA00047283"/>
    </source>
</evidence>
<evidence type="ECO:0000256" key="10">
    <source>
        <dbReference type="ARBA" id="ARBA00022884"/>
    </source>
</evidence>
<keyword evidence="7 14" id="KW-0489">Methyltransferase</keyword>
<evidence type="ECO:0000313" key="16">
    <source>
        <dbReference type="EMBL" id="OAH53717.1"/>
    </source>
</evidence>
<dbReference type="Pfam" id="PF01189">
    <property type="entry name" value="Methyltr_RsmB-F"/>
    <property type="match status" value="1"/>
</dbReference>
<dbReference type="NCBIfam" id="NF011494">
    <property type="entry name" value="PRK14902.1"/>
    <property type="match status" value="1"/>
</dbReference>
<dbReference type="PANTHER" id="PTHR22807:SF53">
    <property type="entry name" value="RIBOSOMAL RNA SMALL SUBUNIT METHYLTRANSFERASE B-RELATED"/>
    <property type="match status" value="1"/>
</dbReference>
<feature type="binding site" evidence="14">
    <location>
        <position position="327"/>
    </location>
    <ligand>
        <name>S-adenosyl-L-methionine</name>
        <dbReference type="ChEBI" id="CHEBI:59789"/>
    </ligand>
</feature>
<sequence>MGIMNVRETALELIDTVEKSGSYSNLMLNNAIEKNNISGRDAALLTEIMYGTIQRKLTLDFYLAPFLNKKPERWVNNLLRLSLYQMVYLDKVPERAIIHEAVNIAKKRGHKGIASMVNGVLRSIQREGVPDTKTIQDDTERISIETSHPLWLVKRWIGAYGVEKTEAMCQHNLTAPDQTARVNEMKITRHEAIEKLQEEGFDASPSEVSPHAIRIAKGNAAKSSLYTEGIISIQDESSMLVAPVLGASPGQHVLDMCAAPGGKTAHISELMNNKGHIDALDIHEHKLKLVTQNAERLSLSNIHVQKQDARKAGDIFEKETFDAILVDAPCSGLGVIRRKPDLKYAKVEKDLENLQTIQLNILAAAAPLVKENGVLVYSTCTVDKEENEGTVTSFLATHPEFQPEPLEHISIQPKSTMLQVFPDDFGGDGFFISKFRKKAKHK</sequence>
<dbReference type="PRINTS" id="PR02008">
    <property type="entry name" value="RCMTFAMILY"/>
</dbReference>
<dbReference type="InterPro" id="IPR029063">
    <property type="entry name" value="SAM-dependent_MTases_sf"/>
</dbReference>
<dbReference type="InterPro" id="IPR006027">
    <property type="entry name" value="NusB_RsmB_TIM44"/>
</dbReference>
<feature type="binding site" evidence="14">
    <location>
        <position position="308"/>
    </location>
    <ligand>
        <name>S-adenosyl-L-methionine</name>
        <dbReference type="ChEBI" id="CHEBI:59789"/>
    </ligand>
</feature>
<proteinExistence type="inferred from homology"/>
<feature type="binding site" evidence="14">
    <location>
        <position position="281"/>
    </location>
    <ligand>
        <name>S-adenosyl-L-methionine</name>
        <dbReference type="ChEBI" id="CHEBI:59789"/>
    </ligand>
</feature>
<dbReference type="SUPFAM" id="SSF48013">
    <property type="entry name" value="NusB-like"/>
    <property type="match status" value="1"/>
</dbReference>
<dbReference type="InterPro" id="IPR001678">
    <property type="entry name" value="MeTrfase_RsmB-F_NOP2_dom"/>
</dbReference>
<comment type="catalytic activity">
    <reaction evidence="13">
        <text>cytidine(967) in 16S rRNA + S-adenosyl-L-methionine = 5-methylcytidine(967) in 16S rRNA + S-adenosyl-L-homocysteine + H(+)</text>
        <dbReference type="Rhea" id="RHEA:42748"/>
        <dbReference type="Rhea" id="RHEA-COMP:10219"/>
        <dbReference type="Rhea" id="RHEA-COMP:10220"/>
        <dbReference type="ChEBI" id="CHEBI:15378"/>
        <dbReference type="ChEBI" id="CHEBI:57856"/>
        <dbReference type="ChEBI" id="CHEBI:59789"/>
        <dbReference type="ChEBI" id="CHEBI:74483"/>
        <dbReference type="ChEBI" id="CHEBI:82748"/>
        <dbReference type="EC" id="2.1.1.176"/>
    </reaction>
</comment>
<dbReference type="Gene3D" id="3.40.50.150">
    <property type="entry name" value="Vaccinia Virus protein VP39"/>
    <property type="match status" value="1"/>
</dbReference>
<dbReference type="InterPro" id="IPR049560">
    <property type="entry name" value="MeTrfase_RsmB-F_NOP2_cat"/>
</dbReference>
<evidence type="ECO:0000256" key="11">
    <source>
        <dbReference type="ARBA" id="ARBA00030399"/>
    </source>
</evidence>
<dbReference type="RefSeq" id="WP_018392302.1">
    <property type="nucleotide sequence ID" value="NZ_LQWZ01000035.1"/>
</dbReference>